<proteinExistence type="predicted"/>
<name>A0AAD7VQY4_9ASCO</name>
<reference evidence="1" key="1">
    <citation type="submission" date="2023-03" db="EMBL/GenBank/DDBJ databases">
        <title>Near-Complete genome sequence of Lipomyces tetrasporous NRRL Y-64009, an oleaginous yeast capable of growing on lignocellulosic hydrolysates.</title>
        <authorList>
            <consortium name="Lawrence Berkeley National Laboratory"/>
            <person name="Jagtap S.S."/>
            <person name="Liu J.-J."/>
            <person name="Walukiewicz H.E."/>
            <person name="Pangilinan J."/>
            <person name="Lipzen A."/>
            <person name="Ahrendt S."/>
            <person name="Koriabine M."/>
            <person name="Cobaugh K."/>
            <person name="Salamov A."/>
            <person name="Yoshinaga Y."/>
            <person name="Ng V."/>
            <person name="Daum C."/>
            <person name="Grigoriev I.V."/>
            <person name="Slininger P.J."/>
            <person name="Dien B.S."/>
            <person name="Jin Y.-S."/>
            <person name="Rao C.V."/>
        </authorList>
    </citation>
    <scope>NUCLEOTIDE SEQUENCE</scope>
    <source>
        <strain evidence="1">NRRL Y-64009</strain>
    </source>
</reference>
<dbReference type="Proteomes" id="UP001217417">
    <property type="component" value="Unassembled WGS sequence"/>
</dbReference>
<dbReference type="SUPFAM" id="SSF53254">
    <property type="entry name" value="Phosphoglycerate mutase-like"/>
    <property type="match status" value="1"/>
</dbReference>
<dbReference type="SMART" id="SM00855">
    <property type="entry name" value="PGAM"/>
    <property type="match status" value="1"/>
</dbReference>
<dbReference type="InterPro" id="IPR050275">
    <property type="entry name" value="PGM_Phosphatase"/>
</dbReference>
<dbReference type="RefSeq" id="XP_056041095.1">
    <property type="nucleotide sequence ID" value="XM_056190937.1"/>
</dbReference>
<dbReference type="Pfam" id="PF00300">
    <property type="entry name" value="His_Phos_1"/>
    <property type="match status" value="1"/>
</dbReference>
<evidence type="ECO:0000313" key="1">
    <source>
        <dbReference type="EMBL" id="KAJ8097645.1"/>
    </source>
</evidence>
<keyword evidence="2" id="KW-1185">Reference proteome</keyword>
<gene>
    <name evidence="1" type="ORF">POJ06DRAFT_36344</name>
</gene>
<sequence>MPPIVYLVRHAEGEHNVNDSHHIRDALLTDKGKEQCFQLRDRFPYHDDISLVLASPLRRTIQTASYAFASVLKKSNVAFVLVPQAQEISALACDVGQERSVLEEELPNLTTNELLDFDSVKVDTTLLEDGWNSKAQHTKIVSFAALRSAKHHTARRHICLRLVGPV</sequence>
<dbReference type="PANTHER" id="PTHR48100:SF54">
    <property type="entry name" value="PHOSPHATASE SPAC5H10.03-RELATED"/>
    <property type="match status" value="1"/>
</dbReference>
<dbReference type="PANTHER" id="PTHR48100">
    <property type="entry name" value="BROAD-SPECIFICITY PHOSPHATASE YOR283W-RELATED"/>
    <property type="match status" value="1"/>
</dbReference>
<evidence type="ECO:0000313" key="2">
    <source>
        <dbReference type="Proteomes" id="UP001217417"/>
    </source>
</evidence>
<dbReference type="Gene3D" id="3.40.50.1240">
    <property type="entry name" value="Phosphoglycerate mutase-like"/>
    <property type="match status" value="1"/>
</dbReference>
<dbReference type="InterPro" id="IPR013078">
    <property type="entry name" value="His_Pase_superF_clade-1"/>
</dbReference>
<dbReference type="InterPro" id="IPR029033">
    <property type="entry name" value="His_PPase_superfam"/>
</dbReference>
<dbReference type="CDD" id="cd07067">
    <property type="entry name" value="HP_PGM_like"/>
    <property type="match status" value="1"/>
</dbReference>
<dbReference type="AlphaFoldDB" id="A0AAD7VQY4"/>
<accession>A0AAD7VQY4</accession>
<dbReference type="EMBL" id="JARPMG010000011">
    <property type="protein sequence ID" value="KAJ8097645.1"/>
    <property type="molecule type" value="Genomic_DNA"/>
</dbReference>
<organism evidence="1 2">
    <name type="scientific">Lipomyces tetrasporus</name>
    <dbReference type="NCBI Taxonomy" id="54092"/>
    <lineage>
        <taxon>Eukaryota</taxon>
        <taxon>Fungi</taxon>
        <taxon>Dikarya</taxon>
        <taxon>Ascomycota</taxon>
        <taxon>Saccharomycotina</taxon>
        <taxon>Lipomycetes</taxon>
        <taxon>Lipomycetales</taxon>
        <taxon>Lipomycetaceae</taxon>
        <taxon>Lipomyces</taxon>
    </lineage>
</organism>
<dbReference type="GO" id="GO:0016791">
    <property type="term" value="F:phosphatase activity"/>
    <property type="evidence" value="ECO:0007669"/>
    <property type="project" value="TreeGrafter"/>
</dbReference>
<dbReference type="GO" id="GO:0005737">
    <property type="term" value="C:cytoplasm"/>
    <property type="evidence" value="ECO:0007669"/>
    <property type="project" value="TreeGrafter"/>
</dbReference>
<protein>
    <submittedName>
        <fullName evidence="1">Histidine phosphatase superfamily</fullName>
    </submittedName>
</protein>
<dbReference type="GeneID" id="80886103"/>
<comment type="caution">
    <text evidence="1">The sequence shown here is derived from an EMBL/GenBank/DDBJ whole genome shotgun (WGS) entry which is preliminary data.</text>
</comment>